<gene>
    <name evidence="1" type="ORF">MFLO_00885</name>
</gene>
<protein>
    <recommendedName>
        <fullName evidence="3">Restriction endonuclease type IV Mrr domain-containing protein</fullName>
    </recommendedName>
</protein>
<reference evidence="1 2" key="1">
    <citation type="journal article" date="2014" name="Int. J. Syst. Evol. Microbiol.">
        <title>Listeria floridensis sp. nov., Listeria aquatica sp. nov., Listeria cornellensis sp. nov., Listeria riparia sp. nov. and Listeria grandensis sp. nov., from agricultural and natural environments.</title>
        <authorList>
            <person name="den Bakker H.C."/>
            <person name="Warchocki S."/>
            <person name="Wright E.M."/>
            <person name="Allred A.F."/>
            <person name="Ahlstrom C."/>
            <person name="Manuel C.S."/>
            <person name="Stasiewicz M.J."/>
            <person name="Burrell A."/>
            <person name="Roof S."/>
            <person name="Strawn L."/>
            <person name="Fortes E.D."/>
            <person name="Nightingale K.K."/>
            <person name="Kephart D."/>
            <person name="Wiedmann M."/>
        </authorList>
    </citation>
    <scope>NUCLEOTIDE SEQUENCE [LARGE SCALE GENOMIC DNA]</scope>
    <source>
        <strain evidence="1 2">FSL S10-1187</strain>
    </source>
</reference>
<name>A0ABP3B373_9LIST</name>
<comment type="caution">
    <text evidence="1">The sequence shown here is derived from an EMBL/GenBank/DDBJ whole genome shotgun (WGS) entry which is preliminary data.</text>
</comment>
<proteinExistence type="predicted"/>
<keyword evidence="2" id="KW-1185">Reference proteome</keyword>
<evidence type="ECO:0000313" key="1">
    <source>
        <dbReference type="EMBL" id="EUJ33751.1"/>
    </source>
</evidence>
<accession>A0ABP3B373</accession>
<dbReference type="EMBL" id="AODF01000001">
    <property type="protein sequence ID" value="EUJ33751.1"/>
    <property type="molecule type" value="Genomic_DNA"/>
</dbReference>
<dbReference type="Proteomes" id="UP000019249">
    <property type="component" value="Unassembled WGS sequence"/>
</dbReference>
<organism evidence="1 2">
    <name type="scientific">Listeria floridensis FSL S10-1187</name>
    <dbReference type="NCBI Taxonomy" id="1265817"/>
    <lineage>
        <taxon>Bacteria</taxon>
        <taxon>Bacillati</taxon>
        <taxon>Bacillota</taxon>
        <taxon>Bacilli</taxon>
        <taxon>Bacillales</taxon>
        <taxon>Listeriaceae</taxon>
        <taxon>Listeria</taxon>
    </lineage>
</organism>
<evidence type="ECO:0008006" key="3">
    <source>
        <dbReference type="Google" id="ProtNLM"/>
    </source>
</evidence>
<evidence type="ECO:0000313" key="2">
    <source>
        <dbReference type="Proteomes" id="UP000019249"/>
    </source>
</evidence>
<sequence length="92" mass="10808">MIAKNERINASITRDVKLRGRNGLDEQFDVVYEYEYFGYRYRVAIECKNYASKAIEKAEMYVFEKKIKNVGKLNGIFISKNAKFSKWCTNCS</sequence>